<evidence type="ECO:0000256" key="8">
    <source>
        <dbReference type="ARBA" id="ARBA00042266"/>
    </source>
</evidence>
<evidence type="ECO:0000256" key="5">
    <source>
        <dbReference type="ARBA" id="ARBA00022691"/>
    </source>
</evidence>
<dbReference type="Gene3D" id="3.40.50.150">
    <property type="entry name" value="Vaccinia Virus protein VP39"/>
    <property type="match status" value="1"/>
</dbReference>
<comment type="similarity">
    <text evidence="6">Belongs to the methyltransferase superfamily. ETFBKMT family.</text>
</comment>
<comment type="caution">
    <text evidence="9">The sequence shown here is derived from an EMBL/GenBank/DDBJ whole genome shotgun (WGS) entry which is preliminary data.</text>
</comment>
<accession>A0A2I0I117</accession>
<keyword evidence="4" id="KW-0808">Transferase</keyword>
<dbReference type="SUPFAM" id="SSF53335">
    <property type="entry name" value="S-adenosyl-L-methionine-dependent methyltransferases"/>
    <property type="match status" value="1"/>
</dbReference>
<dbReference type="HAMAP" id="MF_00735">
    <property type="entry name" value="Methyltr_PrmA"/>
    <property type="match status" value="1"/>
</dbReference>
<proteinExistence type="inferred from homology"/>
<protein>
    <recommendedName>
        <fullName evidence="8">ETFB lysine methyltransferase</fullName>
    </recommendedName>
    <alternativeName>
        <fullName evidence="7">Protein N-lysine methyltransferase METTL20</fullName>
    </alternativeName>
</protein>
<dbReference type="GO" id="GO:0032259">
    <property type="term" value="P:methylation"/>
    <property type="evidence" value="ECO:0007669"/>
    <property type="project" value="UniProtKB-KW"/>
</dbReference>
<dbReference type="GeneID" id="116212623"/>
<dbReference type="PANTHER" id="PTHR43648">
    <property type="entry name" value="ELECTRON TRANSFER FLAVOPROTEIN BETA SUBUNIT LYSINE METHYLTRANSFERASE"/>
    <property type="match status" value="1"/>
</dbReference>
<organism evidence="9 10">
    <name type="scientific">Punica granatum</name>
    <name type="common">Pomegranate</name>
    <dbReference type="NCBI Taxonomy" id="22663"/>
    <lineage>
        <taxon>Eukaryota</taxon>
        <taxon>Viridiplantae</taxon>
        <taxon>Streptophyta</taxon>
        <taxon>Embryophyta</taxon>
        <taxon>Tracheophyta</taxon>
        <taxon>Spermatophyta</taxon>
        <taxon>Magnoliopsida</taxon>
        <taxon>eudicotyledons</taxon>
        <taxon>Gunneridae</taxon>
        <taxon>Pentapetalae</taxon>
        <taxon>rosids</taxon>
        <taxon>malvids</taxon>
        <taxon>Myrtales</taxon>
        <taxon>Lythraceae</taxon>
        <taxon>Punica</taxon>
    </lineage>
</organism>
<evidence type="ECO:0000256" key="2">
    <source>
        <dbReference type="ARBA" id="ARBA00022490"/>
    </source>
</evidence>
<evidence type="ECO:0000313" key="9">
    <source>
        <dbReference type="EMBL" id="PKI37655.1"/>
    </source>
</evidence>
<keyword evidence="2" id="KW-0963">Cytoplasm</keyword>
<evidence type="ECO:0000313" key="10">
    <source>
        <dbReference type="Proteomes" id="UP000233551"/>
    </source>
</evidence>
<sequence>MSASHFVKQLFRFNSRHYLARPPSPSSLLLSCLSSALSRTYNHRTPYTTDSRFSSGSPSSSCSLSVSSETAATEPFSSSYLSVRIQCRKDEADVLSEALLCFGASSISIDEEDGPTSSDEISIDSVFSPSEDVGACISNAADSIGLKELPKYEVERREQEDWITKSQESFHPVEVTEGLWIVPEWRAPPDVNATNIILNPGLAFGTGEHPTTSLCLQLLRGLIRGGEHFLDYGTGSGVLAIAALKLGAGLAVGIDIDPVAISSARQNAALNNIGPGRMRLHLVPDNRPASNEAMRVDEEGRAAPGHEFISEEEMYDIIIANILLNPLLELADQIISYAKPGAVVGISGILLEQVPYITSRYSHFMEGISVSELDDWACVTGRRKKHLSGS</sequence>
<keyword evidence="3" id="KW-0489">Methyltransferase</keyword>
<dbReference type="PANTHER" id="PTHR43648:SF1">
    <property type="entry name" value="ELECTRON TRANSFER FLAVOPROTEIN BETA SUBUNIT LYSINE METHYLTRANSFERASE"/>
    <property type="match status" value="1"/>
</dbReference>
<evidence type="ECO:0000256" key="3">
    <source>
        <dbReference type="ARBA" id="ARBA00022603"/>
    </source>
</evidence>
<dbReference type="EMBL" id="PGOL01004345">
    <property type="protein sequence ID" value="PKI37655.1"/>
    <property type="molecule type" value="Genomic_DNA"/>
</dbReference>
<dbReference type="STRING" id="22663.A0A2I0I117"/>
<gene>
    <name evidence="9" type="ORF">CRG98_041948</name>
</gene>
<dbReference type="GO" id="GO:0016279">
    <property type="term" value="F:protein-lysine N-methyltransferase activity"/>
    <property type="evidence" value="ECO:0007669"/>
    <property type="project" value="TreeGrafter"/>
</dbReference>
<comment type="similarity">
    <text evidence="1">Belongs to the methyltransferase superfamily. PrmA family.</text>
</comment>
<dbReference type="CDD" id="cd02440">
    <property type="entry name" value="AdoMet_MTases"/>
    <property type="match status" value="1"/>
</dbReference>
<dbReference type="Pfam" id="PF06325">
    <property type="entry name" value="PrmA"/>
    <property type="match status" value="1"/>
</dbReference>
<keyword evidence="10" id="KW-1185">Reference proteome</keyword>
<dbReference type="InterPro" id="IPR004498">
    <property type="entry name" value="Ribosomal_PrmA_MeTrfase"/>
</dbReference>
<evidence type="ECO:0000256" key="7">
    <source>
        <dbReference type="ARBA" id="ARBA00041867"/>
    </source>
</evidence>
<dbReference type="InterPro" id="IPR029063">
    <property type="entry name" value="SAM-dependent_MTases_sf"/>
</dbReference>
<dbReference type="Proteomes" id="UP000233551">
    <property type="component" value="Unassembled WGS sequence"/>
</dbReference>
<dbReference type="OrthoDB" id="419617at2759"/>
<dbReference type="AlphaFoldDB" id="A0A2I0I117"/>
<dbReference type="GO" id="GO:0005739">
    <property type="term" value="C:mitochondrion"/>
    <property type="evidence" value="ECO:0007669"/>
    <property type="project" value="TreeGrafter"/>
</dbReference>
<reference evidence="9 10" key="1">
    <citation type="submission" date="2017-11" db="EMBL/GenBank/DDBJ databases">
        <title>De-novo sequencing of pomegranate (Punica granatum L.) genome.</title>
        <authorList>
            <person name="Akparov Z."/>
            <person name="Amiraslanov A."/>
            <person name="Hajiyeva S."/>
            <person name="Abbasov M."/>
            <person name="Kaur K."/>
            <person name="Hamwieh A."/>
            <person name="Solovyev V."/>
            <person name="Salamov A."/>
            <person name="Braich B."/>
            <person name="Kosarev P."/>
            <person name="Mahmoud A."/>
            <person name="Hajiyev E."/>
            <person name="Babayeva S."/>
            <person name="Izzatullayeva V."/>
            <person name="Mammadov A."/>
            <person name="Mammadov A."/>
            <person name="Sharifova S."/>
            <person name="Ojaghi J."/>
            <person name="Eynullazada K."/>
            <person name="Bayramov B."/>
            <person name="Abdulazimova A."/>
            <person name="Shahmuradov I."/>
        </authorList>
    </citation>
    <scope>NUCLEOTIDE SEQUENCE [LARGE SCALE GENOMIC DNA]</scope>
    <source>
        <strain evidence="10">cv. AG2017</strain>
        <tissue evidence="9">Leaf</tissue>
    </source>
</reference>
<evidence type="ECO:0000256" key="1">
    <source>
        <dbReference type="ARBA" id="ARBA00009741"/>
    </source>
</evidence>
<keyword evidence="5" id="KW-0949">S-adenosyl-L-methionine</keyword>
<evidence type="ECO:0000256" key="4">
    <source>
        <dbReference type="ARBA" id="ARBA00022679"/>
    </source>
</evidence>
<evidence type="ECO:0000256" key="6">
    <source>
        <dbReference type="ARBA" id="ARBA00037932"/>
    </source>
</evidence>
<dbReference type="InterPro" id="IPR050078">
    <property type="entry name" value="Ribosomal_L11_MeTrfase_PrmA"/>
</dbReference>
<name>A0A2I0I117_PUNGR</name>